<comment type="caution">
    <text evidence="2">The sequence shown here is derived from an EMBL/GenBank/DDBJ whole genome shotgun (WGS) entry which is preliminary data.</text>
</comment>
<dbReference type="Pfam" id="PF04488">
    <property type="entry name" value="Gly_transf_sug"/>
    <property type="match status" value="1"/>
</dbReference>
<proteinExistence type="predicted"/>
<dbReference type="InterPro" id="IPR029044">
    <property type="entry name" value="Nucleotide-diphossugar_trans"/>
</dbReference>
<dbReference type="SUPFAM" id="SSF48452">
    <property type="entry name" value="TPR-like"/>
    <property type="match status" value="1"/>
</dbReference>
<sequence length="558" mass="61006">MPRVVRDDSSRGLGTMNLGALRLTAAEAQKRGDYARASESWRMIVREAPDSSEAQESLGRLLREMADAAGSINAFRKAVLLPSGRSTANHDFGHICLNTQRLGTALEIFDRGLRMTPRYDGLRFLCGVAATRLNWLDVAYRYLAGLPPDTLSTWVGERERSREALRQLRARIMDRLAARRRGPLSRGDLLELAADLVAAGKIRAASSIVAELRGVDGVPQDLLPTLLALTKRRDGRLAAMAVASAASRQGQPAAVAHLLATACLDGDDYASAARILQELPEEQHSEATRSTLSVALLLTGDLEELGRVTSEWCSTSGTTLASRALLSAQLARGLIPRALRDQAPWQSDMPLPIIQFWHDPQVPDDVAAAMTTWIGSTPGLQPTVFSAASARAWLHQHVGPQAVRYMDRCYHPAMEADLFRLYYLLVQGGVYVDADESCRAPLTPLLNALTETEAVVVISGELVPYVHNYFIVCRPGSKLLQQAIRDVEARLEAEARPPIWDATGPGCVTRSVARVLLQADTESGSLVNIISEQQYRNFALNHSDLAYKRTVSGSWTRA</sequence>
<organism evidence="2 3">
    <name type="scientific">Roseomonas elaeocarpi</name>
    <dbReference type="NCBI Taxonomy" id="907779"/>
    <lineage>
        <taxon>Bacteria</taxon>
        <taxon>Pseudomonadati</taxon>
        <taxon>Pseudomonadota</taxon>
        <taxon>Alphaproteobacteria</taxon>
        <taxon>Acetobacterales</taxon>
        <taxon>Roseomonadaceae</taxon>
        <taxon>Roseomonas</taxon>
    </lineage>
</organism>
<gene>
    <name evidence="2" type="ORF">ACFFGY_21565</name>
</gene>
<dbReference type="PANTHER" id="PTHR32385">
    <property type="entry name" value="MANNOSYL PHOSPHORYLINOSITOL CERAMIDE SYNTHASE"/>
    <property type="match status" value="1"/>
</dbReference>
<dbReference type="Gene3D" id="3.90.550.20">
    <property type="match status" value="1"/>
</dbReference>
<dbReference type="InterPro" id="IPR051706">
    <property type="entry name" value="Glycosyltransferase_domain"/>
</dbReference>
<dbReference type="InterPro" id="IPR011990">
    <property type="entry name" value="TPR-like_helical_dom_sf"/>
</dbReference>
<name>A0ABV6JYN2_9PROT</name>
<dbReference type="RefSeq" id="WP_377046600.1">
    <property type="nucleotide sequence ID" value="NZ_JBHLUN010000017.1"/>
</dbReference>
<dbReference type="InterPro" id="IPR007577">
    <property type="entry name" value="GlycoTrfase_DXD_sugar-bd_CS"/>
</dbReference>
<dbReference type="Proteomes" id="UP001589865">
    <property type="component" value="Unassembled WGS sequence"/>
</dbReference>
<keyword evidence="3" id="KW-1185">Reference proteome</keyword>
<reference evidence="2 3" key="1">
    <citation type="submission" date="2024-09" db="EMBL/GenBank/DDBJ databases">
        <authorList>
            <person name="Sun Q."/>
            <person name="Mori K."/>
        </authorList>
    </citation>
    <scope>NUCLEOTIDE SEQUENCE [LARGE SCALE GENOMIC DNA]</scope>
    <source>
        <strain evidence="2 3">TBRC 5777</strain>
    </source>
</reference>
<evidence type="ECO:0000313" key="2">
    <source>
        <dbReference type="EMBL" id="MFC0410846.1"/>
    </source>
</evidence>
<dbReference type="EMBL" id="JBHLUN010000017">
    <property type="protein sequence ID" value="MFC0410846.1"/>
    <property type="molecule type" value="Genomic_DNA"/>
</dbReference>
<protein>
    <submittedName>
        <fullName evidence="2">Glycosyltransferase</fullName>
    </submittedName>
</protein>
<dbReference type="SUPFAM" id="SSF53448">
    <property type="entry name" value="Nucleotide-diphospho-sugar transferases"/>
    <property type="match status" value="1"/>
</dbReference>
<dbReference type="Gene3D" id="1.25.40.10">
    <property type="entry name" value="Tetratricopeptide repeat domain"/>
    <property type="match status" value="1"/>
</dbReference>
<evidence type="ECO:0000256" key="1">
    <source>
        <dbReference type="ARBA" id="ARBA00022679"/>
    </source>
</evidence>
<keyword evidence="1" id="KW-0808">Transferase</keyword>
<evidence type="ECO:0000313" key="3">
    <source>
        <dbReference type="Proteomes" id="UP001589865"/>
    </source>
</evidence>
<accession>A0ABV6JYN2</accession>
<dbReference type="PANTHER" id="PTHR32385:SF15">
    <property type="entry name" value="INOSITOL PHOSPHOCERAMIDE MANNOSYLTRANSFERASE 1"/>
    <property type="match status" value="1"/>
</dbReference>